<evidence type="ECO:0000313" key="2">
    <source>
        <dbReference type="EMBL" id="MBB2149616.1"/>
    </source>
</evidence>
<dbReference type="RefSeq" id="WP_182957422.1">
    <property type="nucleotide sequence ID" value="NZ_WNXC01000003.1"/>
</dbReference>
<reference evidence="2 3" key="1">
    <citation type="submission" date="2019-11" db="EMBL/GenBank/DDBJ databases">
        <title>Description of Pedobacter sp. LMG 31462T.</title>
        <authorList>
            <person name="Carlier A."/>
            <person name="Qi S."/>
            <person name="Vandamme P."/>
        </authorList>
    </citation>
    <scope>NUCLEOTIDE SEQUENCE [LARGE SCALE GENOMIC DNA]</scope>
    <source>
        <strain evidence="2 3">LMG 31462</strain>
    </source>
</reference>
<dbReference type="Gene3D" id="1.25.40.390">
    <property type="match status" value="1"/>
</dbReference>
<evidence type="ECO:0000313" key="3">
    <source>
        <dbReference type="Proteomes" id="UP000636110"/>
    </source>
</evidence>
<dbReference type="SUPFAM" id="SSF48452">
    <property type="entry name" value="TPR-like"/>
    <property type="match status" value="1"/>
</dbReference>
<accession>A0ABR6EWG3</accession>
<dbReference type="EMBL" id="WNXC01000003">
    <property type="protein sequence ID" value="MBB2149616.1"/>
    <property type="molecule type" value="Genomic_DNA"/>
</dbReference>
<feature type="chain" id="PRO_5045753488" evidence="1">
    <location>
        <begin position="22"/>
        <end position="486"/>
    </location>
</feature>
<feature type="signal peptide" evidence="1">
    <location>
        <begin position="1"/>
        <end position="21"/>
    </location>
</feature>
<name>A0ABR6EWG3_9SPHI</name>
<dbReference type="PROSITE" id="PS51257">
    <property type="entry name" value="PROKAR_LIPOPROTEIN"/>
    <property type="match status" value="1"/>
</dbReference>
<organism evidence="2 3">
    <name type="scientific">Pedobacter gandavensis</name>
    <dbReference type="NCBI Taxonomy" id="2679963"/>
    <lineage>
        <taxon>Bacteria</taxon>
        <taxon>Pseudomonadati</taxon>
        <taxon>Bacteroidota</taxon>
        <taxon>Sphingobacteriia</taxon>
        <taxon>Sphingobacteriales</taxon>
        <taxon>Sphingobacteriaceae</taxon>
        <taxon>Pedobacter</taxon>
    </lineage>
</organism>
<keyword evidence="3" id="KW-1185">Reference proteome</keyword>
<keyword evidence="1" id="KW-0732">Signal</keyword>
<evidence type="ECO:0000256" key="1">
    <source>
        <dbReference type="SAM" id="SignalP"/>
    </source>
</evidence>
<sequence>MKIKITAILALVNLMVFSSCTKDFEELNTNPNLVQTAVPGSLLTPTMYGMSTYFTVRSYNFTWQIMQVGLPNPSLSAGIHRYDVQESEGNGTWNNCYKYLRNVKEMEASAKVFNMPVYKAVATTMKAYISGILTDSFGDVPFSEAMRAEEKITQPRFDTQEEIYVSLLQQLEEANTIYATEKGAMSGNDFLYANKKENWQKFNNSLLMRMLLRLSKRTEFKSYERLKAMIADPVKYPVFTSNAEAAIVKVSGIAPYDYAWGRRQDYVNSEAMGEFFVDMLNGVNDPRRALFMTKASKIVDKKPVDIGFKGYTAGHSGQDSQFGFTPSGPNGDLMFPAAVGTAINEVIMSYAEVEFIKAEVALVTGDLPAAKTAYEKGVAAAVTQWPNGVMPADYFSNPNAAFNGTLEQVMNQKYLALFFNDYQQWFEYRRTGFPKLPKTAFMLHNGEMPTRFMYHNDVRRFNPENYRIAADRIGGDNVMTKVWWEK</sequence>
<gene>
    <name evidence="2" type="ORF">GM920_11955</name>
</gene>
<dbReference type="InterPro" id="IPR011990">
    <property type="entry name" value="TPR-like_helical_dom_sf"/>
</dbReference>
<keyword evidence="2" id="KW-0449">Lipoprotein</keyword>
<dbReference type="InterPro" id="IPR041662">
    <property type="entry name" value="SusD-like_2"/>
</dbReference>
<protein>
    <submittedName>
        <fullName evidence="2">SusD/RagB family nutrient-binding outer membrane lipoprotein</fullName>
    </submittedName>
</protein>
<comment type="caution">
    <text evidence="2">The sequence shown here is derived from an EMBL/GenBank/DDBJ whole genome shotgun (WGS) entry which is preliminary data.</text>
</comment>
<dbReference type="Proteomes" id="UP000636110">
    <property type="component" value="Unassembled WGS sequence"/>
</dbReference>
<dbReference type="Pfam" id="PF12771">
    <property type="entry name" value="SusD-like_2"/>
    <property type="match status" value="1"/>
</dbReference>
<proteinExistence type="predicted"/>